<gene>
    <name evidence="1" type="ORF">PACLA_8A065124</name>
</gene>
<comment type="caution">
    <text evidence="1">The sequence shown here is derived from an EMBL/GenBank/DDBJ whole genome shotgun (WGS) entry which is preliminary data.</text>
</comment>
<name>A0A6S7KVJ0_PARCT</name>
<reference evidence="1" key="1">
    <citation type="submission" date="2020-04" db="EMBL/GenBank/DDBJ databases">
        <authorList>
            <person name="Alioto T."/>
            <person name="Alioto T."/>
            <person name="Gomez Garrido J."/>
        </authorList>
    </citation>
    <scope>NUCLEOTIDE SEQUENCE</scope>
    <source>
        <strain evidence="1">A484AB</strain>
    </source>
</reference>
<dbReference type="OrthoDB" id="5984203at2759"/>
<accession>A0A6S7KVJ0</accession>
<dbReference type="AlphaFoldDB" id="A0A6S7KVJ0"/>
<evidence type="ECO:0000313" key="2">
    <source>
        <dbReference type="Proteomes" id="UP001152795"/>
    </source>
</evidence>
<evidence type="ECO:0000313" key="1">
    <source>
        <dbReference type="EMBL" id="CAB4031883.1"/>
    </source>
</evidence>
<keyword evidence="2" id="KW-1185">Reference proteome</keyword>
<organism evidence="1 2">
    <name type="scientific">Paramuricea clavata</name>
    <name type="common">Red gorgonian</name>
    <name type="synonym">Violescent sea-whip</name>
    <dbReference type="NCBI Taxonomy" id="317549"/>
    <lineage>
        <taxon>Eukaryota</taxon>
        <taxon>Metazoa</taxon>
        <taxon>Cnidaria</taxon>
        <taxon>Anthozoa</taxon>
        <taxon>Octocorallia</taxon>
        <taxon>Malacalcyonacea</taxon>
        <taxon>Plexauridae</taxon>
        <taxon>Paramuricea</taxon>
    </lineage>
</organism>
<protein>
    <submittedName>
        <fullName evidence="1">Uncharacterized protein</fullName>
    </submittedName>
</protein>
<dbReference type="EMBL" id="CACRXK020017961">
    <property type="protein sequence ID" value="CAB4031883.1"/>
    <property type="molecule type" value="Genomic_DNA"/>
</dbReference>
<sequence>MRTFLHLSESNKKLSEFIYLANDNSLLQSLHNIWNIDKDFKGCLSEDYSQIKNDENVLKTSWCDKYTTIIYRGNGKWQSSNKERFHRQPLPDYLRWLGTEELHYLPYEMRASLDEGIWDSIEGCFLPTHILDMAYLVLPELPPTVIKSLGLLSWTTEEEVLKYYDEKKKETKQDMEDNLKKDQWRSHERKLDVSGKKHELVERISAKQGEKPPKQVELYTGQAIPKTIKKLGKLQLSYLKSILRWYGLPSMGTKDSIILNVSLIANNRRHLCFMRERKMLLDLVSMSKSLIIEEKKQRLLLETTPTYRYRTFLTTTFQHLSSKRPRQNASVQSLHSSTSHIEVPEEITLINIEEIFDEFANNIMIKNALATRSDEAMTTLESSLPEKDVVSTILTCGAIVKVFWSEEDCEETGWHEGWYLAVVKDVIDKEEALINISYVVEPECLYETNVTQLLSDKKVMLHEGSEIEEFYEVGCKVKVRWSKEEIGDSGWRLGSYVGEVQQSDPDNDEIKVVFQAEPDATYSYEVTSCLAYGCLQMVKSVL</sequence>
<proteinExistence type="predicted"/>
<dbReference type="Proteomes" id="UP001152795">
    <property type="component" value="Unassembled WGS sequence"/>
</dbReference>